<sequence length="162" mass="18206">MLCFSYGSNMSVARLQDRVPSARFVAVATLEAHSLRFHKVSKDGSGKCDAEETGNPEDQVIGVVYEISDVERPDLDRKEGLGSGYEAKEVEVTTDQGKLTVIMYFATRVDSALKPYAWYKKHVLVGARENGLPFEYIAQIEEVEAISDPDTTRHERELTIYR</sequence>
<proteinExistence type="predicted"/>
<protein>
    <recommendedName>
        <fullName evidence="6">Gamma-glutamylcyclotransferase</fullName>
    </recommendedName>
</protein>
<accession>A0A7W5BWP6</accession>
<evidence type="ECO:0000256" key="2">
    <source>
        <dbReference type="PIRSR" id="PIRSR617939-1"/>
    </source>
</evidence>
<dbReference type="InterPro" id="IPR013024">
    <property type="entry name" value="GGCT-like"/>
</dbReference>
<dbReference type="InterPro" id="IPR017939">
    <property type="entry name" value="G-Glutamylcylcotransferase"/>
</dbReference>
<comment type="caution">
    <text evidence="4">The sequence shown here is derived from an EMBL/GenBank/DDBJ whole genome shotgun (WGS) entry which is preliminary data.</text>
</comment>
<evidence type="ECO:0008006" key="6">
    <source>
        <dbReference type="Google" id="ProtNLM"/>
    </source>
</evidence>
<dbReference type="Gene3D" id="3.10.490.10">
    <property type="entry name" value="Gamma-glutamyl cyclotransferase-like"/>
    <property type="match status" value="1"/>
</dbReference>
<evidence type="ECO:0000313" key="4">
    <source>
        <dbReference type="EMBL" id="MBB3140504.1"/>
    </source>
</evidence>
<dbReference type="Proteomes" id="UP000525987">
    <property type="component" value="Unassembled WGS sequence"/>
</dbReference>
<dbReference type="PANTHER" id="PTHR12935">
    <property type="entry name" value="GAMMA-GLUTAMYLCYCLOTRANSFERASE"/>
    <property type="match status" value="1"/>
</dbReference>
<organism evidence="4 5">
    <name type="scientific">Halomonas organivorans</name>
    <dbReference type="NCBI Taxonomy" id="257772"/>
    <lineage>
        <taxon>Bacteria</taxon>
        <taxon>Pseudomonadati</taxon>
        <taxon>Pseudomonadota</taxon>
        <taxon>Gammaproteobacteria</taxon>
        <taxon>Oceanospirillales</taxon>
        <taxon>Halomonadaceae</taxon>
        <taxon>Halomonas</taxon>
    </lineage>
</organism>
<dbReference type="InterPro" id="IPR036568">
    <property type="entry name" value="GGCT-like_sf"/>
</dbReference>
<keyword evidence="5" id="KW-1185">Reference proteome</keyword>
<dbReference type="EMBL" id="JACHXM010000004">
    <property type="protein sequence ID" value="MBB3140504.1"/>
    <property type="molecule type" value="Genomic_DNA"/>
</dbReference>
<dbReference type="CDD" id="cd06661">
    <property type="entry name" value="GGCT_like"/>
    <property type="match status" value="1"/>
</dbReference>
<evidence type="ECO:0000313" key="5">
    <source>
        <dbReference type="Proteomes" id="UP000525987"/>
    </source>
</evidence>
<feature type="active site" description="Proton acceptor" evidence="2">
    <location>
        <position position="79"/>
    </location>
</feature>
<dbReference type="PANTHER" id="PTHR12935:SF0">
    <property type="entry name" value="GAMMA-GLUTAMYLCYCLOTRANSFERASE"/>
    <property type="match status" value="1"/>
</dbReference>
<evidence type="ECO:0000256" key="3">
    <source>
        <dbReference type="PIRSR" id="PIRSR617939-2"/>
    </source>
</evidence>
<dbReference type="GO" id="GO:0003839">
    <property type="term" value="F:gamma-glutamylcyclotransferase activity"/>
    <property type="evidence" value="ECO:0007669"/>
    <property type="project" value="InterPro"/>
</dbReference>
<dbReference type="SUPFAM" id="SSF110857">
    <property type="entry name" value="Gamma-glutamyl cyclotransferase-like"/>
    <property type="match status" value="1"/>
</dbReference>
<gene>
    <name evidence="4" type="ORF">FHR96_001366</name>
</gene>
<dbReference type="Pfam" id="PF13772">
    <property type="entry name" value="AIG2_2"/>
    <property type="match status" value="1"/>
</dbReference>
<dbReference type="AlphaFoldDB" id="A0A7W5BWP6"/>
<reference evidence="4 5" key="1">
    <citation type="submission" date="2020-08" db="EMBL/GenBank/DDBJ databases">
        <title>Genomic Encyclopedia of Type Strains, Phase III (KMG-III): the genomes of soil and plant-associated and newly described type strains.</title>
        <authorList>
            <person name="Whitman W."/>
        </authorList>
    </citation>
    <scope>NUCLEOTIDE SEQUENCE [LARGE SCALE GENOMIC DNA]</scope>
    <source>
        <strain evidence="4 5">CECT 5995</strain>
    </source>
</reference>
<evidence type="ECO:0000256" key="1">
    <source>
        <dbReference type="ARBA" id="ARBA00023239"/>
    </source>
</evidence>
<feature type="binding site" evidence="3">
    <location>
        <position position="119"/>
    </location>
    <ligand>
        <name>substrate</name>
    </ligand>
</feature>
<name>A0A7W5BWP6_9GAMM</name>
<dbReference type="RefSeq" id="WP_183386888.1">
    <property type="nucleotide sequence ID" value="NZ_JACHXM010000004.1"/>
</dbReference>
<keyword evidence="1" id="KW-0456">Lyase</keyword>